<feature type="binding site" evidence="5">
    <location>
        <begin position="76"/>
        <end position="78"/>
    </location>
    <ligand>
        <name>acetyl-CoA</name>
        <dbReference type="ChEBI" id="CHEBI:57288"/>
    </ligand>
</feature>
<evidence type="ECO:0000256" key="1">
    <source>
        <dbReference type="ARBA" id="ARBA00005395"/>
    </source>
</evidence>
<feature type="active site" description="Proton donor" evidence="5">
    <location>
        <position position="122"/>
    </location>
</feature>
<dbReference type="Proteomes" id="UP000294829">
    <property type="component" value="Unassembled WGS sequence"/>
</dbReference>
<comment type="function">
    <text evidence="5">Acetylates the N-terminal alanine of ribosomal protein bS18.</text>
</comment>
<keyword evidence="4 5" id="KW-0012">Acyltransferase</keyword>
<dbReference type="Pfam" id="PF00583">
    <property type="entry name" value="Acetyltransf_1"/>
    <property type="match status" value="1"/>
</dbReference>
<evidence type="ECO:0000313" key="8">
    <source>
        <dbReference type="Proteomes" id="UP000294829"/>
    </source>
</evidence>
<keyword evidence="2 5" id="KW-0963">Cytoplasm</keyword>
<dbReference type="PANTHER" id="PTHR43420:SF44">
    <property type="entry name" value="ACETYLTRANSFERASE YPEA"/>
    <property type="match status" value="1"/>
</dbReference>
<organism evidence="7 8">
    <name type="scientific">Sapientia aquatica</name>
    <dbReference type="NCBI Taxonomy" id="1549640"/>
    <lineage>
        <taxon>Bacteria</taxon>
        <taxon>Pseudomonadati</taxon>
        <taxon>Pseudomonadota</taxon>
        <taxon>Betaproteobacteria</taxon>
        <taxon>Burkholderiales</taxon>
        <taxon>Oxalobacteraceae</taxon>
        <taxon>Sapientia</taxon>
    </lineage>
</organism>
<comment type="subcellular location">
    <subcellularLocation>
        <location evidence="5">Cytoplasm</location>
    </subcellularLocation>
</comment>
<dbReference type="CDD" id="cd04301">
    <property type="entry name" value="NAT_SF"/>
    <property type="match status" value="1"/>
</dbReference>
<dbReference type="HAMAP" id="MF_02210">
    <property type="entry name" value="RimI"/>
    <property type="match status" value="1"/>
</dbReference>
<dbReference type="EC" id="2.3.1.266" evidence="5"/>
<protein>
    <recommendedName>
        <fullName evidence="5">[Ribosomal protein bS18]-alanine N-acetyltransferase</fullName>
        <ecNumber evidence="5">2.3.1.266</ecNumber>
    </recommendedName>
</protein>
<dbReference type="EMBL" id="SMYL01000005">
    <property type="protein sequence ID" value="TDK65551.1"/>
    <property type="molecule type" value="Genomic_DNA"/>
</dbReference>
<dbReference type="InterPro" id="IPR016181">
    <property type="entry name" value="Acyl_CoA_acyltransferase"/>
</dbReference>
<dbReference type="InterPro" id="IPR050680">
    <property type="entry name" value="YpeA/RimI_acetyltransf"/>
</dbReference>
<dbReference type="InterPro" id="IPR006464">
    <property type="entry name" value="AcTrfase_RimI/Ard1"/>
</dbReference>
<name>A0A4R5W0J6_9BURK</name>
<dbReference type="GO" id="GO:0008999">
    <property type="term" value="F:protein-N-terminal-alanine acetyltransferase activity"/>
    <property type="evidence" value="ECO:0007669"/>
    <property type="project" value="UniProtKB-UniRule"/>
</dbReference>
<feature type="binding site" evidence="5">
    <location>
        <position position="115"/>
    </location>
    <ligand>
        <name>acetyl-CoA</name>
        <dbReference type="ChEBI" id="CHEBI:57288"/>
    </ligand>
</feature>
<comment type="catalytic activity">
    <reaction evidence="5">
        <text>N-terminal L-alanyl-[ribosomal protein bS18] + acetyl-CoA = N-terminal N(alpha)-acetyl-L-alanyl-[ribosomal protein bS18] + CoA + H(+)</text>
        <dbReference type="Rhea" id="RHEA:43756"/>
        <dbReference type="Rhea" id="RHEA-COMP:10676"/>
        <dbReference type="Rhea" id="RHEA-COMP:10677"/>
        <dbReference type="ChEBI" id="CHEBI:15378"/>
        <dbReference type="ChEBI" id="CHEBI:57287"/>
        <dbReference type="ChEBI" id="CHEBI:57288"/>
        <dbReference type="ChEBI" id="CHEBI:64718"/>
        <dbReference type="ChEBI" id="CHEBI:83683"/>
        <dbReference type="EC" id="2.3.1.266"/>
    </reaction>
</comment>
<keyword evidence="3 5" id="KW-0808">Transferase</keyword>
<comment type="similarity">
    <text evidence="1 5">Belongs to the acetyltransferase family. RimI subfamily.</text>
</comment>
<proteinExistence type="inferred from homology"/>
<evidence type="ECO:0000313" key="7">
    <source>
        <dbReference type="EMBL" id="TDK65551.1"/>
    </source>
</evidence>
<dbReference type="PANTHER" id="PTHR43420">
    <property type="entry name" value="ACETYLTRANSFERASE"/>
    <property type="match status" value="1"/>
</dbReference>
<evidence type="ECO:0000259" key="6">
    <source>
        <dbReference type="PROSITE" id="PS51186"/>
    </source>
</evidence>
<dbReference type="Gene3D" id="3.40.630.30">
    <property type="match status" value="1"/>
</dbReference>
<gene>
    <name evidence="5 7" type="primary">rimI</name>
    <name evidence="7" type="ORF">E2I14_11405</name>
</gene>
<dbReference type="InterPro" id="IPR043690">
    <property type="entry name" value="RimI"/>
</dbReference>
<comment type="caution">
    <text evidence="7">The sequence shown here is derived from an EMBL/GenBank/DDBJ whole genome shotgun (WGS) entry which is preliminary data.</text>
</comment>
<dbReference type="OrthoDB" id="9796919at2"/>
<accession>A0A4R5W0J6</accession>
<dbReference type="PROSITE" id="PS51186">
    <property type="entry name" value="GNAT"/>
    <property type="match status" value="1"/>
</dbReference>
<dbReference type="AlphaFoldDB" id="A0A4R5W0J6"/>
<evidence type="ECO:0000256" key="5">
    <source>
        <dbReference type="HAMAP-Rule" id="MF_02210"/>
    </source>
</evidence>
<reference evidence="7 8" key="1">
    <citation type="submission" date="2019-03" db="EMBL/GenBank/DDBJ databases">
        <title>Sapientia aquatica gen. nov., sp. nov., isolated from a crater lake.</title>
        <authorList>
            <person name="Felfoldi T."/>
            <person name="Szabo A."/>
            <person name="Toth E."/>
            <person name="Schumann P."/>
            <person name="Keki Z."/>
            <person name="Marialigeti K."/>
            <person name="Mathe I."/>
        </authorList>
    </citation>
    <scope>NUCLEOTIDE SEQUENCE [LARGE SCALE GENOMIC DNA]</scope>
    <source>
        <strain evidence="7 8">SA-152</strain>
    </source>
</reference>
<dbReference type="RefSeq" id="WP_133328565.1">
    <property type="nucleotide sequence ID" value="NZ_SMYL01000005.1"/>
</dbReference>
<feature type="domain" description="N-acetyltransferase" evidence="6">
    <location>
        <begin position="8"/>
        <end position="155"/>
    </location>
</feature>
<sequence length="159" mass="17875">MKIDLASLSLLPMQPADVDEVVAIEQAVYSHPWSRGNFVDSLKLGYDAWQVRNPEGVLLGYFVQMPVVDETHLLTIAVLAQAQKQGIARLLLNHLLERARAMGMDSILLEVRVSNQRAISVYEAFGFALVGRRKAYYQVSPTEREDALMLRYILDRSAA</sequence>
<dbReference type="GO" id="GO:0005737">
    <property type="term" value="C:cytoplasm"/>
    <property type="evidence" value="ECO:0007669"/>
    <property type="project" value="UniProtKB-SubCell"/>
</dbReference>
<keyword evidence="8" id="KW-1185">Reference proteome</keyword>
<evidence type="ECO:0000256" key="3">
    <source>
        <dbReference type="ARBA" id="ARBA00022679"/>
    </source>
</evidence>
<dbReference type="NCBIfam" id="TIGR01575">
    <property type="entry name" value="rimI"/>
    <property type="match status" value="1"/>
</dbReference>
<feature type="active site" description="Proton acceptor" evidence="5">
    <location>
        <position position="110"/>
    </location>
</feature>
<evidence type="ECO:0000256" key="2">
    <source>
        <dbReference type="ARBA" id="ARBA00022490"/>
    </source>
</evidence>
<comment type="caution">
    <text evidence="5">Lacks conserved residue(s) required for the propagation of feature annotation.</text>
</comment>
<dbReference type="SUPFAM" id="SSF55729">
    <property type="entry name" value="Acyl-CoA N-acyltransferases (Nat)"/>
    <property type="match status" value="1"/>
</dbReference>
<dbReference type="InterPro" id="IPR000182">
    <property type="entry name" value="GNAT_dom"/>
</dbReference>
<evidence type="ECO:0000256" key="4">
    <source>
        <dbReference type="ARBA" id="ARBA00023315"/>
    </source>
</evidence>